<proteinExistence type="inferred from homology"/>
<dbReference type="eggNOG" id="COG0524">
    <property type="taxonomic scope" value="Bacteria"/>
</dbReference>
<dbReference type="Pfam" id="PF00294">
    <property type="entry name" value="PfkB"/>
    <property type="match status" value="1"/>
</dbReference>
<dbReference type="NCBIfam" id="TIGR04382">
    <property type="entry name" value="myo_inos_iolC_N"/>
    <property type="match status" value="1"/>
</dbReference>
<dbReference type="STRING" id="1461693.ATO10_09193"/>
<sequence>MNLYGKAKRAAQMKVLDAIRKGDFAVFGRAGMDVFADPVGVKSEDAKAFRADLGGSSANICVGLTKLGCTSALVTSVSDDAVGRFCMNRLRDYGVDTRYVRTVGGEARTSLAVYESRLEDFQNVIYRNGAADFQVTAKDMDAVDYTRFSALITAGTVFAAEPSRSATFHAFEQGRAAGLPVIFDIDYRPYSWPSADVAAQVLSRAGDESDLIVGNDEEFGFMAGGLDKGLDKARELAAKGKLVIYKMGHQGAITLTAQQEIRTGIFPVTAVKPNGAGDSFMAGMLASVAAGHDLRSAVLRGSACASIVVSQPGCAGAMPTTAELETFLDSHPGATDC</sequence>
<feature type="domain" description="Carbohydrate kinase PfkB" evidence="4">
    <location>
        <begin position="25"/>
        <end position="320"/>
    </location>
</feature>
<evidence type="ECO:0000256" key="1">
    <source>
        <dbReference type="ARBA" id="ARBA00010688"/>
    </source>
</evidence>
<dbReference type="InterPro" id="IPR002173">
    <property type="entry name" value="Carboh/pur_kinase_PfkB_CS"/>
</dbReference>
<evidence type="ECO:0000313" key="5">
    <source>
        <dbReference type="EMBL" id="KCV82010.1"/>
    </source>
</evidence>
<comment type="similarity">
    <text evidence="1">Belongs to the carbohydrate kinase PfkB family.</text>
</comment>
<gene>
    <name evidence="5" type="ORF">ATO10_09193</name>
</gene>
<dbReference type="InterPro" id="IPR050306">
    <property type="entry name" value="PfkB_Carbo_kinase"/>
</dbReference>
<dbReference type="InterPro" id="IPR011611">
    <property type="entry name" value="PfkB_dom"/>
</dbReference>
<dbReference type="InterPro" id="IPR029056">
    <property type="entry name" value="Ribokinase-like"/>
</dbReference>
<dbReference type="GO" id="GO:0016301">
    <property type="term" value="F:kinase activity"/>
    <property type="evidence" value="ECO:0007669"/>
    <property type="project" value="UniProtKB-KW"/>
</dbReference>
<reference evidence="5 6" key="1">
    <citation type="submission" date="2013-04" db="EMBL/GenBank/DDBJ databases">
        <title>Shimia sp. 22II-S11-Z10 Genome Sequencing.</title>
        <authorList>
            <person name="Lai Q."/>
            <person name="Li G."/>
            <person name="Shao Z."/>
        </authorList>
    </citation>
    <scope>NUCLEOTIDE SEQUENCE [LARGE SCALE GENOMIC DNA]</scope>
    <source>
        <strain evidence="6">22II-S11-Z10</strain>
    </source>
</reference>
<dbReference type="Gene3D" id="3.40.1190.20">
    <property type="match status" value="1"/>
</dbReference>
<dbReference type="EMBL" id="AQQY01000005">
    <property type="protein sequence ID" value="KCV82010.1"/>
    <property type="molecule type" value="Genomic_DNA"/>
</dbReference>
<keyword evidence="6" id="KW-1185">Reference proteome</keyword>
<evidence type="ECO:0000313" key="6">
    <source>
        <dbReference type="Proteomes" id="UP000024836"/>
    </source>
</evidence>
<dbReference type="SUPFAM" id="SSF53613">
    <property type="entry name" value="Ribokinase-like"/>
    <property type="match status" value="1"/>
</dbReference>
<keyword evidence="3" id="KW-0418">Kinase</keyword>
<dbReference type="PROSITE" id="PS00584">
    <property type="entry name" value="PFKB_KINASES_2"/>
    <property type="match status" value="1"/>
</dbReference>
<dbReference type="InterPro" id="IPR030830">
    <property type="entry name" value="Myo_inos_IolC"/>
</dbReference>
<keyword evidence="2" id="KW-0808">Transferase</keyword>
<organism evidence="5 6">
    <name type="scientific">Actibacterium atlanticum</name>
    <dbReference type="NCBI Taxonomy" id="1461693"/>
    <lineage>
        <taxon>Bacteria</taxon>
        <taxon>Pseudomonadati</taxon>
        <taxon>Pseudomonadota</taxon>
        <taxon>Alphaproteobacteria</taxon>
        <taxon>Rhodobacterales</taxon>
        <taxon>Roseobacteraceae</taxon>
        <taxon>Actibacterium</taxon>
    </lineage>
</organism>
<dbReference type="PANTHER" id="PTHR43085">
    <property type="entry name" value="HEXOKINASE FAMILY MEMBER"/>
    <property type="match status" value="1"/>
</dbReference>
<dbReference type="AlphaFoldDB" id="A0A058ZLB7"/>
<evidence type="ECO:0000259" key="4">
    <source>
        <dbReference type="Pfam" id="PF00294"/>
    </source>
</evidence>
<evidence type="ECO:0000256" key="2">
    <source>
        <dbReference type="ARBA" id="ARBA00022679"/>
    </source>
</evidence>
<evidence type="ECO:0000256" key="3">
    <source>
        <dbReference type="ARBA" id="ARBA00022777"/>
    </source>
</evidence>
<protein>
    <submittedName>
        <fullName evidence="5">PfkB protein</fullName>
    </submittedName>
</protein>
<accession>A0A058ZLB7</accession>
<dbReference type="PANTHER" id="PTHR43085:SF49">
    <property type="entry name" value="5-DEHYDRO-2-DEOXYGLUCONOKINASE"/>
    <property type="match status" value="1"/>
</dbReference>
<dbReference type="CDD" id="cd01166">
    <property type="entry name" value="KdgK"/>
    <property type="match status" value="1"/>
</dbReference>
<dbReference type="Proteomes" id="UP000024836">
    <property type="component" value="Unassembled WGS sequence"/>
</dbReference>
<name>A0A058ZLB7_9RHOB</name>
<dbReference type="PATRIC" id="fig|1461693.3.peg.1867"/>
<comment type="caution">
    <text evidence="5">The sequence shown here is derived from an EMBL/GenBank/DDBJ whole genome shotgun (WGS) entry which is preliminary data.</text>
</comment>